<dbReference type="GO" id="GO:0016829">
    <property type="term" value="F:lyase activity"/>
    <property type="evidence" value="ECO:0007669"/>
    <property type="project" value="UniProtKB-KW"/>
</dbReference>
<dbReference type="NCBIfam" id="NF005530">
    <property type="entry name" value="PRK07189.1"/>
    <property type="match status" value="1"/>
</dbReference>
<proteinExistence type="inferred from homology"/>
<feature type="domain" description="CoA carboxyltransferase N-terminal" evidence="7">
    <location>
        <begin position="81"/>
        <end position="349"/>
    </location>
</feature>
<name>A0ABW7JF60_9VIBR</name>
<accession>A0ABW7JF60</accession>
<dbReference type="Proteomes" id="UP001607221">
    <property type="component" value="Unassembled WGS sequence"/>
</dbReference>
<organism evidence="8 9">
    <name type="scientific">Vibrio jasicida</name>
    <dbReference type="NCBI Taxonomy" id="766224"/>
    <lineage>
        <taxon>Bacteria</taxon>
        <taxon>Pseudomonadati</taxon>
        <taxon>Pseudomonadota</taxon>
        <taxon>Gammaproteobacteria</taxon>
        <taxon>Vibrionales</taxon>
        <taxon>Vibrionaceae</taxon>
        <taxon>Vibrio</taxon>
    </lineage>
</organism>
<evidence type="ECO:0000313" key="9">
    <source>
        <dbReference type="Proteomes" id="UP001607221"/>
    </source>
</evidence>
<comment type="function">
    <text evidence="5">Subunit of malonate decarboxylase, it is an acyl carrier protein to which acetyl and malonyl thioester residues are bound via a 2'-(5''-phosphoribosyl)-3'-dephospho-CoA prosthetic group and turn over during the catalytic mechanism.</text>
</comment>
<comment type="PTM">
    <text evidence="5">Covalently binds the prosthetic group of malonate decarboxylase.</text>
</comment>
<reference evidence="8 9" key="1">
    <citation type="submission" date="2024-10" db="EMBL/GenBank/DDBJ databases">
        <authorList>
            <person name="Yibar A."/>
            <person name="Saticioglu I.B."/>
            <person name="Duman M."/>
            <person name="Ajmi N."/>
            <person name="Gurler F."/>
            <person name="Ay H."/>
            <person name="Onuk E."/>
            <person name="Guler S."/>
            <person name="Romalde J.L."/>
        </authorList>
    </citation>
    <scope>NUCLEOTIDE SEQUENCE [LARGE SCALE GENOMIC DNA]</scope>
    <source>
        <strain evidence="8 9">1-TCBS-A</strain>
    </source>
</reference>
<evidence type="ECO:0000256" key="1">
    <source>
        <dbReference type="ARBA" id="ARBA00004496"/>
    </source>
</evidence>
<keyword evidence="3 5" id="KW-0597">Phosphoprotein</keyword>
<evidence type="ECO:0000256" key="5">
    <source>
        <dbReference type="HAMAP-Rule" id="MF_00710"/>
    </source>
</evidence>
<evidence type="ECO:0000256" key="2">
    <source>
        <dbReference type="ARBA" id="ARBA00022490"/>
    </source>
</evidence>
<comment type="similarity">
    <text evidence="5">Belongs to the MdcC family.</text>
</comment>
<dbReference type="InterPro" id="IPR009662">
    <property type="entry name" value="Malonate_deCO2ase_dsu"/>
</dbReference>
<comment type="caution">
    <text evidence="8">The sequence shown here is derived from an EMBL/GenBank/DDBJ whole genome shotgun (WGS) entry which is preliminary data.</text>
</comment>
<dbReference type="InterPro" id="IPR011762">
    <property type="entry name" value="COA_CT_N"/>
</dbReference>
<dbReference type="EMBL" id="JBIHSE010000005">
    <property type="protein sequence ID" value="MFH0274951.1"/>
    <property type="molecule type" value="Genomic_DNA"/>
</dbReference>
<evidence type="ECO:0000256" key="4">
    <source>
        <dbReference type="ARBA" id="ARBA00022679"/>
    </source>
</evidence>
<dbReference type="InterPro" id="IPR029045">
    <property type="entry name" value="ClpP/crotonase-like_dom_sf"/>
</dbReference>
<dbReference type="InterPro" id="IPR023439">
    <property type="entry name" value="Mal_deCO2ase/Cit_lyase_ACP"/>
</dbReference>
<dbReference type="PANTHER" id="PTHR42995">
    <property type="entry name" value="ACETYL-COENZYME A CARBOXYLASE CARBOXYL TRANSFERASE SUBUNIT BETA, CHLOROPLASTIC"/>
    <property type="match status" value="1"/>
</dbReference>
<sequence>MEQLKLTFKGKASIEKAVRVGNVGSGDLEVLFETTDSQNIEVEIATSIDNREAIWQAVLERIFNGETPSMEVTINDFGATPGVIGLRVEQALEQLAAGAETAQVIKTGVLGESFIEMNTRQRCKFLLDEGSFREVLGCEAHTISPWLMPQGVVPQTDDGCVVAKGTINGRNSVVVGIEGIFQGGSMGEISGVKMAAALDLALRDNQNGIDTQVVLLLETGGVRLQEANLGLAAIADIHSSIIALREYVPVIGVVAGAVGCFGGMSIAAALCSTLIVTKEARLGLNGPAVIEQEAGIEEYDSRNRPFIWSFTGGEQRFKTGLVDFFAEDDADQIRSMVVEQINAGKPASIRCENVDHYLSILNQVDTSVQATSEMVRADFAKGASHE</sequence>
<dbReference type="HAMAP" id="MF_00710">
    <property type="entry name" value="Malonate_deCO2ase_dsu"/>
    <property type="match status" value="1"/>
</dbReference>
<dbReference type="NCBIfam" id="TIGR03133">
    <property type="entry name" value="malonate_beta"/>
    <property type="match status" value="1"/>
</dbReference>
<keyword evidence="9" id="KW-1185">Reference proteome</keyword>
<feature type="modified residue" description="O-(phosphoribosyl dephospho-coenzyme A)serine" evidence="5">
    <location>
        <position position="25"/>
    </location>
</feature>
<dbReference type="InterPro" id="IPR017556">
    <property type="entry name" value="Malonate_beta"/>
</dbReference>
<evidence type="ECO:0000256" key="3">
    <source>
        <dbReference type="ARBA" id="ARBA00022553"/>
    </source>
</evidence>
<protein>
    <recommendedName>
        <fullName evidence="5 6">Malonate decarboxylase acyl carrier protein</fullName>
    </recommendedName>
    <alternativeName>
        <fullName evidence="5">Malonate decarboxylase subunit delta</fullName>
    </alternativeName>
</protein>
<dbReference type="Gene3D" id="3.90.226.10">
    <property type="entry name" value="2-enoyl-CoA Hydratase, Chain A, domain 1"/>
    <property type="match status" value="1"/>
</dbReference>
<dbReference type="RefSeq" id="WP_394633251.1">
    <property type="nucleotide sequence ID" value="NZ_JBIHSE010000005.1"/>
</dbReference>
<dbReference type="Pfam" id="PF01039">
    <property type="entry name" value="Carboxyl_trans"/>
    <property type="match status" value="1"/>
</dbReference>
<gene>
    <name evidence="5" type="primary">mdcC</name>
    <name evidence="8" type="ORF">ACGRHZ_27150</name>
</gene>
<dbReference type="PANTHER" id="PTHR42995:SF1">
    <property type="entry name" value="MALONATE DECARBOXYLASE BETA SUBUNIT"/>
    <property type="match status" value="1"/>
</dbReference>
<keyword evidence="2 5" id="KW-0963">Cytoplasm</keyword>
<dbReference type="PROSITE" id="PS50980">
    <property type="entry name" value="COA_CT_NTER"/>
    <property type="match status" value="1"/>
</dbReference>
<keyword evidence="8" id="KW-0456">Lyase</keyword>
<evidence type="ECO:0000259" key="7">
    <source>
        <dbReference type="PROSITE" id="PS50980"/>
    </source>
</evidence>
<dbReference type="Pfam" id="PF06857">
    <property type="entry name" value="ACP"/>
    <property type="match status" value="1"/>
</dbReference>
<dbReference type="InterPro" id="IPR034733">
    <property type="entry name" value="AcCoA_carboxyl_beta"/>
</dbReference>
<evidence type="ECO:0000256" key="6">
    <source>
        <dbReference type="NCBIfam" id="TIGR03130"/>
    </source>
</evidence>
<keyword evidence="4" id="KW-0808">Transferase</keyword>
<dbReference type="SUPFAM" id="SSF52096">
    <property type="entry name" value="ClpP/crotonase"/>
    <property type="match status" value="1"/>
</dbReference>
<evidence type="ECO:0000313" key="8">
    <source>
        <dbReference type="EMBL" id="MFH0274951.1"/>
    </source>
</evidence>
<dbReference type="NCBIfam" id="TIGR03130">
    <property type="entry name" value="malonate_delta"/>
    <property type="match status" value="1"/>
</dbReference>
<comment type="subcellular location">
    <subcellularLocation>
        <location evidence="1 5">Cytoplasm</location>
    </subcellularLocation>
</comment>